<reference evidence="2 3" key="1">
    <citation type="submission" date="2019-10" db="EMBL/GenBank/DDBJ databases">
        <title>Bifidobacterium from non-human primates.</title>
        <authorList>
            <person name="Modesto M."/>
        </authorList>
    </citation>
    <scope>NUCLEOTIDE SEQUENCE [LARGE SCALE GENOMIC DNA]</scope>
    <source>
        <strain evidence="2 3">TREC</strain>
    </source>
</reference>
<feature type="region of interest" description="Disordered" evidence="1">
    <location>
        <begin position="382"/>
        <end position="426"/>
    </location>
</feature>
<feature type="compositionally biased region" description="Low complexity" evidence="1">
    <location>
        <begin position="408"/>
        <end position="418"/>
    </location>
</feature>
<gene>
    <name evidence="2" type="ORF">GFD22_10050</name>
</gene>
<dbReference type="NCBIfam" id="TIGR03544">
    <property type="entry name" value="DivI1A_domain"/>
    <property type="match status" value="2"/>
</dbReference>
<protein>
    <submittedName>
        <fullName evidence="2">DivIVA domain-containing protein</fullName>
    </submittedName>
</protein>
<keyword evidence="3" id="KW-1185">Reference proteome</keyword>
<feature type="non-terminal residue" evidence="2">
    <location>
        <position position="426"/>
    </location>
</feature>
<organism evidence="2 3">
    <name type="scientific">Bifidobacterium avesanii</name>
    <dbReference type="NCBI Taxonomy" id="1798157"/>
    <lineage>
        <taxon>Bacteria</taxon>
        <taxon>Bacillati</taxon>
        <taxon>Actinomycetota</taxon>
        <taxon>Actinomycetes</taxon>
        <taxon>Bifidobacteriales</taxon>
        <taxon>Bifidobacteriaceae</taxon>
        <taxon>Bifidobacterium</taxon>
    </lineage>
</organism>
<evidence type="ECO:0000313" key="3">
    <source>
        <dbReference type="Proteomes" id="UP000469763"/>
    </source>
</evidence>
<evidence type="ECO:0000256" key="1">
    <source>
        <dbReference type="SAM" id="MobiDB-lite"/>
    </source>
</evidence>
<proteinExistence type="predicted"/>
<dbReference type="EMBL" id="WHZY01000021">
    <property type="protein sequence ID" value="NEG79301.1"/>
    <property type="molecule type" value="Genomic_DNA"/>
</dbReference>
<feature type="compositionally biased region" description="Low complexity" evidence="1">
    <location>
        <begin position="244"/>
        <end position="279"/>
    </location>
</feature>
<evidence type="ECO:0000313" key="2">
    <source>
        <dbReference type="EMBL" id="NEG79301.1"/>
    </source>
</evidence>
<sequence length="426" mass="44604">MSQQSAANGQGPVIARAGKRKLGYDVAQVDEFLARAHALYESEQPQLTQHDIQSVSFDLVKDGYAIAQVDAALSRLERAVVDKHTSWELAHGGRVPFRVRSEEMLNALEAHYRRAPKHRFKDGQGKHPSYDRKQVDRVVDQVIAKASSTLGEQGALPADSKELLDVTASRVANVIFTQRKGKRGYDERAVDYYLDVAVQLLSRLESFARVSDYATAESPASASSAAASAPAPAPVLPTPPAPVATPVAPAAPEAPSFAPQSAESRQLQTASDQASSAAQETQVIPPLFTPSGQPNADAQRAMDSFDQLASAEHSIFAPKSAPEAPAPVVPEPIVPIPSPKNAPSVSVPIAPAAAPAQAPAQPVPPVQSAPVVSDSLAALAQSVPQHVEKESAPTEAIAPVSESEPSVAPAELAKSAEPAPAPAPVA</sequence>
<dbReference type="RefSeq" id="WP_163201137.1">
    <property type="nucleotide sequence ID" value="NZ_WHZY01000021.1"/>
</dbReference>
<feature type="region of interest" description="Disordered" evidence="1">
    <location>
        <begin position="240"/>
        <end position="280"/>
    </location>
</feature>
<accession>A0A7K3TJV9</accession>
<dbReference type="NCBIfam" id="TIGR03543">
    <property type="entry name" value="divI1A_rptt_fam"/>
    <property type="match status" value="1"/>
</dbReference>
<dbReference type="InterPro" id="IPR019932">
    <property type="entry name" value="CHP03543"/>
</dbReference>
<dbReference type="InterPro" id="IPR019933">
    <property type="entry name" value="DivIVA_domain"/>
</dbReference>
<comment type="caution">
    <text evidence="2">The sequence shown here is derived from an EMBL/GenBank/DDBJ whole genome shotgun (WGS) entry which is preliminary data.</text>
</comment>
<name>A0A7K3TJV9_9BIFI</name>
<dbReference type="AlphaFoldDB" id="A0A7K3TJV9"/>
<dbReference type="Proteomes" id="UP000469763">
    <property type="component" value="Unassembled WGS sequence"/>
</dbReference>